<sequence>MHRSTNREAGTAEEISEKFRPVLTSKDDTIFELQEEQRKLQEAHAQLVRAFEAKLGEYGIPREEMGFDPKLLA</sequence>
<dbReference type="PANTHER" id="PTHR31543">
    <property type="entry name" value="DYNEIN REGULATORY COMPLEX SUBUNIT 4"/>
    <property type="match status" value="1"/>
</dbReference>
<reference evidence="2 3" key="1">
    <citation type="submission" date="2008-07" db="EMBL/GenBank/DDBJ databases">
        <authorList>
            <person name="El-Sayed N."/>
            <person name="Caler E."/>
            <person name="Inman J."/>
            <person name="Amedeo P."/>
            <person name="Hass B."/>
            <person name="Wortman J."/>
        </authorList>
    </citation>
    <scope>NUCLEOTIDE SEQUENCE [LARGE SCALE GENOMIC DNA]</scope>
    <source>
        <strain evidence="3">ATCC 50983 / TXsc</strain>
    </source>
</reference>
<feature type="coiled-coil region" evidence="1">
    <location>
        <begin position="26"/>
        <end position="53"/>
    </location>
</feature>
<keyword evidence="1" id="KW-0175">Coiled coil</keyword>
<evidence type="ECO:0000313" key="2">
    <source>
        <dbReference type="EMBL" id="EER01483.1"/>
    </source>
</evidence>
<name>C5LP64_PERM5</name>
<dbReference type="RefSeq" id="XP_002768765.1">
    <property type="nucleotide sequence ID" value="XM_002768719.1"/>
</dbReference>
<dbReference type="PANTHER" id="PTHR31543:SF1">
    <property type="entry name" value="HECT DOMAIN-CONTAINING PROTEIN"/>
    <property type="match status" value="1"/>
</dbReference>
<dbReference type="GO" id="GO:0005794">
    <property type="term" value="C:Golgi apparatus"/>
    <property type="evidence" value="ECO:0007669"/>
    <property type="project" value="TreeGrafter"/>
</dbReference>
<dbReference type="GeneID" id="9039980"/>
<keyword evidence="3" id="KW-1185">Reference proteome</keyword>
<protein>
    <submittedName>
        <fullName evidence="2">Uncharacterized protein</fullName>
    </submittedName>
</protein>
<dbReference type="Proteomes" id="UP000007800">
    <property type="component" value="Unassembled WGS sequence"/>
</dbReference>
<dbReference type="OrthoDB" id="767661at2759"/>
<dbReference type="GO" id="GO:0048870">
    <property type="term" value="P:cell motility"/>
    <property type="evidence" value="ECO:0007669"/>
    <property type="project" value="InterPro"/>
</dbReference>
<evidence type="ECO:0000256" key="1">
    <source>
        <dbReference type="SAM" id="Coils"/>
    </source>
</evidence>
<evidence type="ECO:0000313" key="3">
    <source>
        <dbReference type="Proteomes" id="UP000007800"/>
    </source>
</evidence>
<dbReference type="EMBL" id="GG684003">
    <property type="protein sequence ID" value="EER01483.1"/>
    <property type="molecule type" value="Genomic_DNA"/>
</dbReference>
<dbReference type="GO" id="GO:0005874">
    <property type="term" value="C:microtubule"/>
    <property type="evidence" value="ECO:0007669"/>
    <property type="project" value="TreeGrafter"/>
</dbReference>
<accession>C5LP64</accession>
<dbReference type="InterPro" id="IPR039308">
    <property type="entry name" value="GAS8"/>
</dbReference>
<dbReference type="GO" id="GO:0008017">
    <property type="term" value="F:microtubule binding"/>
    <property type="evidence" value="ECO:0007669"/>
    <property type="project" value="InterPro"/>
</dbReference>
<proteinExistence type="predicted"/>
<dbReference type="InParanoid" id="C5LP64"/>
<dbReference type="GO" id="GO:0031267">
    <property type="term" value="F:small GTPase binding"/>
    <property type="evidence" value="ECO:0007669"/>
    <property type="project" value="InterPro"/>
</dbReference>
<gene>
    <name evidence="2" type="ORF">Pmar_PMAR011165</name>
</gene>
<organism evidence="3">
    <name type="scientific">Perkinsus marinus (strain ATCC 50983 / TXsc)</name>
    <dbReference type="NCBI Taxonomy" id="423536"/>
    <lineage>
        <taxon>Eukaryota</taxon>
        <taxon>Sar</taxon>
        <taxon>Alveolata</taxon>
        <taxon>Perkinsozoa</taxon>
        <taxon>Perkinsea</taxon>
        <taxon>Perkinsida</taxon>
        <taxon>Perkinsidae</taxon>
        <taxon>Perkinsus</taxon>
    </lineage>
</organism>
<dbReference type="AlphaFoldDB" id="C5LP64"/>